<accession>A0ABS8W837</accession>
<reference evidence="1 2" key="1">
    <citation type="journal article" date="2022" name="Environ. Microbiol. Rep.">
        <title>Eco-phylogenetic analyses reveal divergent evolution of vitamin B12 metabolism in the marine bacterial family 'Psychromonadaceae'.</title>
        <authorList>
            <person name="Jin X."/>
            <person name="Yang Y."/>
            <person name="Cao H."/>
            <person name="Gao B."/>
            <person name="Zhao Z."/>
        </authorList>
    </citation>
    <scope>NUCLEOTIDE SEQUENCE [LARGE SCALE GENOMIC DNA]</scope>
    <source>
        <strain evidence="1 2">MKS20</strain>
    </source>
</reference>
<protein>
    <submittedName>
        <fullName evidence="1">DUF3164 family protein</fullName>
    </submittedName>
</protein>
<proteinExistence type="predicted"/>
<dbReference type="RefSeq" id="WP_233051975.1">
    <property type="nucleotide sequence ID" value="NZ_JAIMJA010000005.1"/>
</dbReference>
<dbReference type="InterPro" id="IPR021505">
    <property type="entry name" value="Phage_B3_Orf6"/>
</dbReference>
<organism evidence="1 2">
    <name type="scientific">Motilimonas cestriensis</name>
    <dbReference type="NCBI Taxonomy" id="2742685"/>
    <lineage>
        <taxon>Bacteria</taxon>
        <taxon>Pseudomonadati</taxon>
        <taxon>Pseudomonadota</taxon>
        <taxon>Gammaproteobacteria</taxon>
        <taxon>Alteromonadales</taxon>
        <taxon>Alteromonadales genera incertae sedis</taxon>
        <taxon>Motilimonas</taxon>
    </lineage>
</organism>
<keyword evidence="2" id="KW-1185">Reference proteome</keyword>
<dbReference type="Proteomes" id="UP001201273">
    <property type="component" value="Unassembled WGS sequence"/>
</dbReference>
<comment type="caution">
    <text evidence="1">The sequence shown here is derived from an EMBL/GenBank/DDBJ whole genome shotgun (WGS) entry which is preliminary data.</text>
</comment>
<gene>
    <name evidence="1" type="ORF">K6Y31_06380</name>
</gene>
<name>A0ABS8W837_9GAMM</name>
<dbReference type="Pfam" id="PF11363">
    <property type="entry name" value="DUF3164"/>
    <property type="match status" value="1"/>
</dbReference>
<dbReference type="EMBL" id="JAIMJA010000005">
    <property type="protein sequence ID" value="MCE2594435.1"/>
    <property type="molecule type" value="Genomic_DNA"/>
</dbReference>
<evidence type="ECO:0000313" key="1">
    <source>
        <dbReference type="EMBL" id="MCE2594435.1"/>
    </source>
</evidence>
<evidence type="ECO:0000313" key="2">
    <source>
        <dbReference type="Proteomes" id="UP001201273"/>
    </source>
</evidence>
<sequence>MNTATENSIPAGYIKNSKGHLVQEQLLSPYDVEMNDFVIKHINRAYELQQQIAKLKQEVYEDCYAFKELLEEKYSAKKGGKKGGMSFTSFDGELQIRISVQDRITMGPELRIAEQLIKECAQEWAKTSSAEVRAIIFNTFETDKEGNLSIAKVLSFKREYQHVSEDPRWVNGMEAITDAIKVVGSKSYLNFKKRNPEGKFLNIPLDISKL</sequence>